<evidence type="ECO:0000313" key="1">
    <source>
        <dbReference type="EMBL" id="MBH0113277.1"/>
    </source>
</evidence>
<accession>A0A931HC21</accession>
<organism evidence="1 2">
    <name type="scientific">Novosphingobium aureum</name>
    <dbReference type="NCBI Taxonomy" id="2792964"/>
    <lineage>
        <taxon>Bacteria</taxon>
        <taxon>Pseudomonadati</taxon>
        <taxon>Pseudomonadota</taxon>
        <taxon>Alphaproteobacteria</taxon>
        <taxon>Sphingomonadales</taxon>
        <taxon>Sphingomonadaceae</taxon>
        <taxon>Novosphingobium</taxon>
    </lineage>
</organism>
<dbReference type="EMBL" id="JADZGI010000001">
    <property type="protein sequence ID" value="MBH0113277.1"/>
    <property type="molecule type" value="Genomic_DNA"/>
</dbReference>
<sequence>MSDDFDDLLSPAATTDVAARRARRREVDPLAREVRLAASGKGSLRATDFMKPVTQQFLAEVFGMDPATVKKRLVTCPVLGEGGGNRRVYDFKTACSFLLKPRMDEATFLKTLNHADMPPILNKVVWEAKRIKLKYEIEAGQAWATEDVIEVLGRVFMAVKSHSQLWAESMRELGLDDATMKKVEGLVDGFSSELHQELVDMPKQRQTRSKIAELEQELLGGVPAFDEED</sequence>
<proteinExistence type="predicted"/>
<evidence type="ECO:0000313" key="2">
    <source>
        <dbReference type="Proteomes" id="UP000617634"/>
    </source>
</evidence>
<comment type="caution">
    <text evidence="1">The sequence shown here is derived from an EMBL/GenBank/DDBJ whole genome shotgun (WGS) entry which is preliminary data.</text>
</comment>
<evidence type="ECO:0008006" key="3">
    <source>
        <dbReference type="Google" id="ProtNLM"/>
    </source>
</evidence>
<protein>
    <recommendedName>
        <fullName evidence="3">Terminase small subunit</fullName>
    </recommendedName>
</protein>
<gene>
    <name evidence="1" type="ORF">I5E68_09995</name>
</gene>
<dbReference type="RefSeq" id="WP_197163389.1">
    <property type="nucleotide sequence ID" value="NZ_JADZGI010000001.1"/>
</dbReference>
<name>A0A931HC21_9SPHN</name>
<reference evidence="1" key="1">
    <citation type="submission" date="2020-11" db="EMBL/GenBank/DDBJ databases">
        <title>Novosphingobium aureum sp. nov., a marine bacterium isolated from sediment of a salt flat.</title>
        <authorList>
            <person name="Yoo Y."/>
            <person name="Kim J.-J."/>
        </authorList>
    </citation>
    <scope>NUCLEOTIDE SEQUENCE</scope>
    <source>
        <strain evidence="1">YJ-S2-02</strain>
    </source>
</reference>
<dbReference type="Proteomes" id="UP000617634">
    <property type="component" value="Unassembled WGS sequence"/>
</dbReference>
<dbReference type="AlphaFoldDB" id="A0A931HC21"/>
<keyword evidence="2" id="KW-1185">Reference proteome</keyword>